<feature type="transmembrane region" description="Helical" evidence="2">
    <location>
        <begin position="85"/>
        <end position="104"/>
    </location>
</feature>
<name>A0ABN9SNG8_9DINO</name>
<evidence type="ECO:0000313" key="5">
    <source>
        <dbReference type="Proteomes" id="UP001189429"/>
    </source>
</evidence>
<feature type="signal peptide" evidence="3">
    <location>
        <begin position="1"/>
        <end position="18"/>
    </location>
</feature>
<dbReference type="Proteomes" id="UP001189429">
    <property type="component" value="Unassembled WGS sequence"/>
</dbReference>
<keyword evidence="3" id="KW-0732">Signal</keyword>
<keyword evidence="2" id="KW-0472">Membrane</keyword>
<keyword evidence="2" id="KW-1133">Transmembrane helix</keyword>
<protein>
    <submittedName>
        <fullName evidence="4">Uncharacterized protein</fullName>
    </submittedName>
</protein>
<evidence type="ECO:0000313" key="4">
    <source>
        <dbReference type="EMBL" id="CAK0833397.1"/>
    </source>
</evidence>
<feature type="transmembrane region" description="Helical" evidence="2">
    <location>
        <begin position="142"/>
        <end position="162"/>
    </location>
</feature>
<gene>
    <name evidence="4" type="ORF">PCOR1329_LOCUS31114</name>
</gene>
<sequence>MGIWVLALPGSAWIGSSAARDALVGELYEAYFGFFAPASILLKYNALGPTTGLTHALPGAVWALLAPLQLSPEARAAAGGAVHRIVGRVMLVAAAVLMVGYAIIDTNKLYADLVDFAGHGGGLAEAADGFNAGHLGGILPPFNLGGVHVLAAWFIFSGVQTFRTATSRPRDLSAHRCWALRHLAAGLWVAAQRPLFAAARVAQGLAFGVEAIASDPAAQADAFYYCAYLTTAAYALAAEWAIGHSEQLEVPLDPDGPPKVSMPPADTSPGGSERLR</sequence>
<organism evidence="4 5">
    <name type="scientific">Prorocentrum cordatum</name>
    <dbReference type="NCBI Taxonomy" id="2364126"/>
    <lineage>
        <taxon>Eukaryota</taxon>
        <taxon>Sar</taxon>
        <taxon>Alveolata</taxon>
        <taxon>Dinophyceae</taxon>
        <taxon>Prorocentrales</taxon>
        <taxon>Prorocentraceae</taxon>
        <taxon>Prorocentrum</taxon>
    </lineage>
</organism>
<feature type="region of interest" description="Disordered" evidence="1">
    <location>
        <begin position="251"/>
        <end position="276"/>
    </location>
</feature>
<dbReference type="EMBL" id="CAUYUJ010012169">
    <property type="protein sequence ID" value="CAK0833397.1"/>
    <property type="molecule type" value="Genomic_DNA"/>
</dbReference>
<reference evidence="4" key="1">
    <citation type="submission" date="2023-10" db="EMBL/GenBank/DDBJ databases">
        <authorList>
            <person name="Chen Y."/>
            <person name="Shah S."/>
            <person name="Dougan E. K."/>
            <person name="Thang M."/>
            <person name="Chan C."/>
        </authorList>
    </citation>
    <scope>NUCLEOTIDE SEQUENCE [LARGE SCALE GENOMIC DNA]</scope>
</reference>
<feature type="chain" id="PRO_5045670200" evidence="3">
    <location>
        <begin position="19"/>
        <end position="276"/>
    </location>
</feature>
<evidence type="ECO:0000256" key="1">
    <source>
        <dbReference type="SAM" id="MobiDB-lite"/>
    </source>
</evidence>
<evidence type="ECO:0000256" key="3">
    <source>
        <dbReference type="SAM" id="SignalP"/>
    </source>
</evidence>
<evidence type="ECO:0000256" key="2">
    <source>
        <dbReference type="SAM" id="Phobius"/>
    </source>
</evidence>
<proteinExistence type="predicted"/>
<keyword evidence="5" id="KW-1185">Reference proteome</keyword>
<accession>A0ABN9SNG8</accession>
<comment type="caution">
    <text evidence="4">The sequence shown here is derived from an EMBL/GenBank/DDBJ whole genome shotgun (WGS) entry which is preliminary data.</text>
</comment>
<keyword evidence="2" id="KW-0812">Transmembrane</keyword>